<dbReference type="AlphaFoldDB" id="W4FPZ0"/>
<dbReference type="InterPro" id="IPR027291">
    <property type="entry name" value="Glyco_hydro_38_N_sf"/>
</dbReference>
<dbReference type="InterPro" id="IPR037094">
    <property type="entry name" value="Glyco_hydro_38_cen_sf"/>
</dbReference>
<dbReference type="RefSeq" id="XP_009841571.1">
    <property type="nucleotide sequence ID" value="XM_009843269.1"/>
</dbReference>
<feature type="domain" description="Glycoside hydrolase family 38 central" evidence="8">
    <location>
        <begin position="363"/>
        <end position="435"/>
    </location>
</feature>
<keyword evidence="7" id="KW-0732">Signal</keyword>
<evidence type="ECO:0000256" key="1">
    <source>
        <dbReference type="ARBA" id="ARBA00009792"/>
    </source>
</evidence>
<comment type="cofactor">
    <cofactor evidence="7">
        <name>Zn(2+)</name>
        <dbReference type="ChEBI" id="CHEBI:29105"/>
    </cofactor>
    <text evidence="7">Binds 1 zinc ion per subunit.</text>
</comment>
<dbReference type="Gene3D" id="3.20.110.10">
    <property type="entry name" value="Glycoside hydrolase 38, N terminal domain"/>
    <property type="match status" value="1"/>
</dbReference>
<dbReference type="InterPro" id="IPR011013">
    <property type="entry name" value="Gal_mutarotase_sf_dom"/>
</dbReference>
<dbReference type="PANTHER" id="PTHR11607:SF3">
    <property type="entry name" value="LYSOSOMAL ALPHA-MANNOSIDASE"/>
    <property type="match status" value="1"/>
</dbReference>
<keyword evidence="6 7" id="KW-0326">Glycosidase</keyword>
<organism evidence="9">
    <name type="scientific">Aphanomyces astaci</name>
    <name type="common">Crayfish plague agent</name>
    <dbReference type="NCBI Taxonomy" id="112090"/>
    <lineage>
        <taxon>Eukaryota</taxon>
        <taxon>Sar</taxon>
        <taxon>Stramenopiles</taxon>
        <taxon>Oomycota</taxon>
        <taxon>Saprolegniomycetes</taxon>
        <taxon>Saprolegniales</taxon>
        <taxon>Verrucalvaceae</taxon>
        <taxon>Aphanomyces</taxon>
    </lineage>
</organism>
<dbReference type="SUPFAM" id="SSF88713">
    <property type="entry name" value="Glycoside hydrolase/deacetylase"/>
    <property type="match status" value="1"/>
</dbReference>
<keyword evidence="4 7" id="KW-0862">Zinc</keyword>
<dbReference type="Gene3D" id="1.20.1270.50">
    <property type="entry name" value="Glycoside hydrolase family 38, central domain"/>
    <property type="match status" value="2"/>
</dbReference>
<dbReference type="InterPro" id="IPR011682">
    <property type="entry name" value="Glyco_hydro_38_C"/>
</dbReference>
<dbReference type="VEuPathDB" id="FungiDB:H257_15245"/>
<dbReference type="SUPFAM" id="SSF74650">
    <property type="entry name" value="Galactose mutarotase-like"/>
    <property type="match status" value="1"/>
</dbReference>
<dbReference type="EMBL" id="KI913181">
    <property type="protein sequence ID" value="ETV68894.1"/>
    <property type="molecule type" value="Genomic_DNA"/>
</dbReference>
<evidence type="ECO:0000256" key="4">
    <source>
        <dbReference type="ARBA" id="ARBA00022833"/>
    </source>
</evidence>
<evidence type="ECO:0000259" key="8">
    <source>
        <dbReference type="SMART" id="SM00872"/>
    </source>
</evidence>
<evidence type="ECO:0000256" key="5">
    <source>
        <dbReference type="ARBA" id="ARBA00023157"/>
    </source>
</evidence>
<reference evidence="9" key="1">
    <citation type="submission" date="2013-12" db="EMBL/GenBank/DDBJ databases">
        <title>The Genome Sequence of Aphanomyces astaci APO3.</title>
        <authorList>
            <consortium name="The Broad Institute Genomics Platform"/>
            <person name="Russ C."/>
            <person name="Tyler B."/>
            <person name="van West P."/>
            <person name="Dieguez-Uribeondo J."/>
            <person name="Young S.K."/>
            <person name="Zeng Q."/>
            <person name="Gargeya S."/>
            <person name="Fitzgerald M."/>
            <person name="Abouelleil A."/>
            <person name="Alvarado L."/>
            <person name="Chapman S.B."/>
            <person name="Gainer-Dewar J."/>
            <person name="Goldberg J."/>
            <person name="Griggs A."/>
            <person name="Gujja S."/>
            <person name="Hansen M."/>
            <person name="Howarth C."/>
            <person name="Imamovic A."/>
            <person name="Ireland A."/>
            <person name="Larimer J."/>
            <person name="McCowan C."/>
            <person name="Murphy C."/>
            <person name="Pearson M."/>
            <person name="Poon T.W."/>
            <person name="Priest M."/>
            <person name="Roberts A."/>
            <person name="Saif S."/>
            <person name="Shea T."/>
            <person name="Sykes S."/>
            <person name="Wortman J."/>
            <person name="Nusbaum C."/>
            <person name="Birren B."/>
        </authorList>
    </citation>
    <scope>NUCLEOTIDE SEQUENCE [LARGE SCALE GENOMIC DNA]</scope>
    <source>
        <strain evidence="9">APO3</strain>
    </source>
</reference>
<dbReference type="EC" id="3.2.1.-" evidence="7"/>
<keyword evidence="2 7" id="KW-0479">Metal-binding</keyword>
<evidence type="ECO:0000256" key="7">
    <source>
        <dbReference type="RuleBase" id="RU361199"/>
    </source>
</evidence>
<evidence type="ECO:0000313" key="9">
    <source>
        <dbReference type="EMBL" id="ETV68894.1"/>
    </source>
</evidence>
<dbReference type="GO" id="GO:0030246">
    <property type="term" value="F:carbohydrate binding"/>
    <property type="evidence" value="ECO:0007669"/>
    <property type="project" value="InterPro"/>
</dbReference>
<dbReference type="InterPro" id="IPR000602">
    <property type="entry name" value="Glyco_hydro_38_N"/>
</dbReference>
<dbReference type="FunFam" id="1.20.1270.50:FF:000002">
    <property type="entry name" value="Alpha-mannosidase"/>
    <property type="match status" value="1"/>
</dbReference>
<protein>
    <recommendedName>
        <fullName evidence="7">Alpha-mannosidase</fullName>
        <ecNumber evidence="7">3.2.1.-</ecNumber>
    </recommendedName>
</protein>
<dbReference type="GeneID" id="20817241"/>
<dbReference type="PANTHER" id="PTHR11607">
    <property type="entry name" value="ALPHA-MANNOSIDASE"/>
    <property type="match status" value="1"/>
</dbReference>
<keyword evidence="5" id="KW-1015">Disulfide bond</keyword>
<name>W4FPZ0_APHAT</name>
<dbReference type="Pfam" id="PF07748">
    <property type="entry name" value="Glyco_hydro_38C"/>
    <property type="match status" value="1"/>
</dbReference>
<dbReference type="Gene3D" id="2.70.98.30">
    <property type="entry name" value="Golgi alpha-mannosidase II, domain 4"/>
    <property type="match status" value="1"/>
</dbReference>
<dbReference type="InterPro" id="IPR050843">
    <property type="entry name" value="Glycosyl_Hydrlase_38"/>
</dbReference>
<sequence length="975" mass="108629">MLSALVPAVLVAMLLQGTDSAVHKTPPLRECDGWTPRYPVNAAYNTTFHGYADDVVNVHLIPHTHDDAGWLLTVDEYFTEQVDYILDTVLVELHKNPDRRFMYVEQAFLRRWWREQSNATKESFKQLVTNGQLDLSANGGWVMHDEATPHYTTLLDQTALGHKFLLDEFGVIPRIGWQIDPFGHSATQGSLLSSGIGFDALYFARMDYQDYAKRKLNKDLEFIWKPSPSRNESVFTGMIQENSYGAPPGFYFDENPPVKDDPYLHDYNVCDRVKSFVELSLQRAKYTKGNHIFWPMGEDFKFQNAVKWFKNLDKLIHYTNQEGRVNVFYSTLGNYTDVKLQDKSLQWTTKTDDFFPYADRANGYWNGYFTSRPALKRYIRVANSALQALRQLEVWHGSPVSSLNHLLASVSLTMHHDGITGTEKQAVAADYAQRLAEGLADGQDVLNSLLSNYASSPPWSFCLSANVSICGPTTTSTTTSTTTNFSFVVYNPLPVAHTFAITLPVTSSPSSTNDPLVVRLANGSIVPSAVVPSVPVYSGHSVVSTASHQLIVQAAIAPLTSQVYHVVAESSSETQNSNQVTKDALPSSSWSVVRGSVVTASNDFVQIQVDTATGSLVAITNKATHTSIKVHSGLFYYQAHATPGDPTNSGAYIFHPNTSTVHPLPSVTSFKCQKTTVLASCVFQFGRWGVLEYKLHPWNSSVQVEWTVGPIPVDDLQGKEVILRFDTSVASKKTWYTDSNGLEFIKRIRNHRDTWELNVNSAEEAIAANYVPMTLATYIRDTVSQFNVVTDRAQGVASLRDGSVEVMVHRRLLEDDHKGVNEHLNELETLSVGDNAVVIQGLTVRGSVALSVGPLDAAMERLRLDMYYRYLTPLVAVAHGHIVPSSSHDHHSWIDRLPLNVGLTSLEAHSPKCIRLRLTHLFAVDEHPVWSQPATVSLATLLGPSFESFSTVWEISLTGNRRSVGCWGLLRRRPR</sequence>
<dbReference type="InterPro" id="IPR028995">
    <property type="entry name" value="Glyco_hydro_57/38_cen_sf"/>
</dbReference>
<keyword evidence="3 7" id="KW-0378">Hydrolase</keyword>
<gene>
    <name evidence="9" type="ORF">H257_15245</name>
</gene>
<proteinExistence type="inferred from homology"/>
<comment type="similarity">
    <text evidence="1 7">Belongs to the glycosyl hydrolase 38 family.</text>
</comment>
<dbReference type="InterPro" id="IPR011330">
    <property type="entry name" value="Glyco_hydro/deAcase_b/a-brl"/>
</dbReference>
<dbReference type="Pfam" id="PF09261">
    <property type="entry name" value="Alpha-mann_mid"/>
    <property type="match status" value="1"/>
</dbReference>
<evidence type="ECO:0000256" key="2">
    <source>
        <dbReference type="ARBA" id="ARBA00022723"/>
    </source>
</evidence>
<dbReference type="GO" id="GO:0006013">
    <property type="term" value="P:mannose metabolic process"/>
    <property type="evidence" value="ECO:0007669"/>
    <property type="project" value="InterPro"/>
</dbReference>
<dbReference type="GO" id="GO:0004559">
    <property type="term" value="F:alpha-mannosidase activity"/>
    <property type="evidence" value="ECO:0007669"/>
    <property type="project" value="InterPro"/>
</dbReference>
<dbReference type="OrthoDB" id="2016903at2759"/>
<dbReference type="Gene3D" id="2.60.40.1360">
    <property type="match status" value="1"/>
</dbReference>
<feature type="chain" id="PRO_5004840498" description="Alpha-mannosidase" evidence="7">
    <location>
        <begin position="21"/>
        <end position="975"/>
    </location>
</feature>
<dbReference type="CDD" id="cd10810">
    <property type="entry name" value="GH38N_AMII_LAM_like"/>
    <property type="match status" value="1"/>
</dbReference>
<dbReference type="GO" id="GO:0046872">
    <property type="term" value="F:metal ion binding"/>
    <property type="evidence" value="ECO:0007669"/>
    <property type="project" value="UniProtKB-KW"/>
</dbReference>
<accession>W4FPZ0</accession>
<evidence type="ECO:0000256" key="6">
    <source>
        <dbReference type="ARBA" id="ARBA00023295"/>
    </source>
</evidence>
<dbReference type="InterPro" id="IPR013780">
    <property type="entry name" value="Glyco_hydro_b"/>
</dbReference>
<dbReference type="SUPFAM" id="SSF88688">
    <property type="entry name" value="Families 57/38 glycoside transferase middle domain"/>
    <property type="match status" value="1"/>
</dbReference>
<dbReference type="Pfam" id="PF01074">
    <property type="entry name" value="Glyco_hydro_38N"/>
    <property type="match status" value="1"/>
</dbReference>
<evidence type="ECO:0000256" key="3">
    <source>
        <dbReference type="ARBA" id="ARBA00022801"/>
    </source>
</evidence>
<dbReference type="SMART" id="SM00872">
    <property type="entry name" value="Alpha-mann_mid"/>
    <property type="match status" value="1"/>
</dbReference>
<dbReference type="Gene3D" id="2.60.40.1180">
    <property type="entry name" value="Golgi alpha-mannosidase II"/>
    <property type="match status" value="1"/>
</dbReference>
<dbReference type="InterPro" id="IPR015341">
    <property type="entry name" value="Glyco_hydro_38_cen"/>
</dbReference>
<feature type="signal peptide" evidence="7">
    <location>
        <begin position="1"/>
        <end position="20"/>
    </location>
</feature>